<evidence type="ECO:0000313" key="2">
    <source>
        <dbReference type="EnsemblPlants" id="Zm00001eb165240_P001"/>
    </source>
</evidence>
<sequence length="483" mass="49609">MVPCHRQLRTWIMVSEDDVGNRLSSGLAGVADPQDPIDPGVVLRERDVDGTARHEHEDDWPLGRLGHGGDELGLSPREEKGGPVQALGLHPLVEARDDDGGVGLARRLDGRGDGLVPAARDVGAAGLVRNPRGVRGDALQRRGVAAGLARVVPDHGDGGVGVRADDGDDAVRGGAEREHVPVVPGAAPVLEEHDALARRVERQVLVLPGAHVRGAQAPERPGRGVPVEHAEPHLHGDGVEERGVDVGVGDLARGDGGAGVEREERPAVEVEAGAERGGGGVLGGARVVLVAEEDVDGVAVGDDVAVQAPAPADGAAQERRVGARGHAVDLVVGAHDAGGAAVLDAGAEGDVEGVLQVLRRHHGVEVEPVRAAPLVQVVRREVLAAGGELEAVAVAAVRGGVGLLEAAHVGGGVARRDGGVLAGRLLAAAPPRVPEDVHVRGPEGEARPPAVVHGARLVGHRLQLHESSSVYNNIIMDEWICQP</sequence>
<dbReference type="EnsemblPlants" id="Zm00001eb165240_T001">
    <property type="protein sequence ID" value="Zm00001eb165240_P001"/>
    <property type="gene ID" value="Zm00001eb165240"/>
</dbReference>
<evidence type="ECO:0000313" key="3">
    <source>
        <dbReference type="Proteomes" id="UP000007305"/>
    </source>
</evidence>
<feature type="compositionally biased region" description="Basic and acidic residues" evidence="1">
    <location>
        <begin position="50"/>
        <end position="61"/>
    </location>
</feature>
<reference evidence="2" key="3">
    <citation type="submission" date="2021-05" db="UniProtKB">
        <authorList>
            <consortium name="EnsemblPlants"/>
        </authorList>
    </citation>
    <scope>IDENTIFICATION</scope>
    <source>
        <strain evidence="2">cv. B73</strain>
    </source>
</reference>
<feature type="region of interest" description="Disordered" evidence="1">
    <location>
        <begin position="50"/>
        <end position="75"/>
    </location>
</feature>
<keyword evidence="3" id="KW-1185">Reference proteome</keyword>
<protein>
    <submittedName>
        <fullName evidence="2">Uncharacterized protein</fullName>
    </submittedName>
</protein>
<dbReference type="InParanoid" id="A0A804NJJ5"/>
<organism evidence="2 3">
    <name type="scientific">Zea mays</name>
    <name type="common">Maize</name>
    <dbReference type="NCBI Taxonomy" id="4577"/>
    <lineage>
        <taxon>Eukaryota</taxon>
        <taxon>Viridiplantae</taxon>
        <taxon>Streptophyta</taxon>
        <taxon>Embryophyta</taxon>
        <taxon>Tracheophyta</taxon>
        <taxon>Spermatophyta</taxon>
        <taxon>Magnoliopsida</taxon>
        <taxon>Liliopsida</taxon>
        <taxon>Poales</taxon>
        <taxon>Poaceae</taxon>
        <taxon>PACMAD clade</taxon>
        <taxon>Panicoideae</taxon>
        <taxon>Andropogonodae</taxon>
        <taxon>Andropogoneae</taxon>
        <taxon>Tripsacinae</taxon>
        <taxon>Zea</taxon>
    </lineage>
</organism>
<name>A0A804NJJ5_MAIZE</name>
<accession>A0A804NJJ5</accession>
<dbReference type="AlphaFoldDB" id="A0A804NJJ5"/>
<evidence type="ECO:0000256" key="1">
    <source>
        <dbReference type="SAM" id="MobiDB-lite"/>
    </source>
</evidence>
<feature type="region of interest" description="Disordered" evidence="1">
    <location>
        <begin position="214"/>
        <end position="265"/>
    </location>
</feature>
<dbReference type="Proteomes" id="UP000007305">
    <property type="component" value="Chromosome 4"/>
</dbReference>
<feature type="compositionally biased region" description="Basic and acidic residues" evidence="1">
    <location>
        <begin position="220"/>
        <end position="244"/>
    </location>
</feature>
<reference evidence="3" key="1">
    <citation type="journal article" date="2009" name="Science">
        <title>The B73 maize genome: complexity, diversity, and dynamics.</title>
        <authorList>
            <person name="Schnable P.S."/>
            <person name="Ware D."/>
            <person name="Fulton R.S."/>
            <person name="Stein J.C."/>
            <person name="Wei F."/>
            <person name="Pasternak S."/>
            <person name="Liang C."/>
            <person name="Zhang J."/>
            <person name="Fulton L."/>
            <person name="Graves T.A."/>
            <person name="Minx P."/>
            <person name="Reily A.D."/>
            <person name="Courtney L."/>
            <person name="Kruchowski S.S."/>
            <person name="Tomlinson C."/>
            <person name="Strong C."/>
            <person name="Delehaunty K."/>
            <person name="Fronick C."/>
            <person name="Courtney B."/>
            <person name="Rock S.M."/>
            <person name="Belter E."/>
            <person name="Du F."/>
            <person name="Kim K."/>
            <person name="Abbott R.M."/>
            <person name="Cotton M."/>
            <person name="Levy A."/>
            <person name="Marchetto P."/>
            <person name="Ochoa K."/>
            <person name="Jackson S.M."/>
            <person name="Gillam B."/>
            <person name="Chen W."/>
            <person name="Yan L."/>
            <person name="Higginbotham J."/>
            <person name="Cardenas M."/>
            <person name="Waligorski J."/>
            <person name="Applebaum E."/>
            <person name="Phelps L."/>
            <person name="Falcone J."/>
            <person name="Kanchi K."/>
            <person name="Thane T."/>
            <person name="Scimone A."/>
            <person name="Thane N."/>
            <person name="Henke J."/>
            <person name="Wang T."/>
            <person name="Ruppert J."/>
            <person name="Shah N."/>
            <person name="Rotter K."/>
            <person name="Hodges J."/>
            <person name="Ingenthron E."/>
            <person name="Cordes M."/>
            <person name="Kohlberg S."/>
            <person name="Sgro J."/>
            <person name="Delgado B."/>
            <person name="Mead K."/>
            <person name="Chinwalla A."/>
            <person name="Leonard S."/>
            <person name="Crouse K."/>
            <person name="Collura K."/>
            <person name="Kudrna D."/>
            <person name="Currie J."/>
            <person name="He R."/>
            <person name="Angelova A."/>
            <person name="Rajasekar S."/>
            <person name="Mueller T."/>
            <person name="Lomeli R."/>
            <person name="Scara G."/>
            <person name="Ko A."/>
            <person name="Delaney K."/>
            <person name="Wissotski M."/>
            <person name="Lopez G."/>
            <person name="Campos D."/>
            <person name="Braidotti M."/>
            <person name="Ashley E."/>
            <person name="Golser W."/>
            <person name="Kim H."/>
            <person name="Lee S."/>
            <person name="Lin J."/>
            <person name="Dujmic Z."/>
            <person name="Kim W."/>
            <person name="Talag J."/>
            <person name="Zuccolo A."/>
            <person name="Fan C."/>
            <person name="Sebastian A."/>
            <person name="Kramer M."/>
            <person name="Spiegel L."/>
            <person name="Nascimento L."/>
            <person name="Zutavern T."/>
            <person name="Miller B."/>
            <person name="Ambroise C."/>
            <person name="Muller S."/>
            <person name="Spooner W."/>
            <person name="Narechania A."/>
            <person name="Ren L."/>
            <person name="Wei S."/>
            <person name="Kumari S."/>
            <person name="Faga B."/>
            <person name="Levy M.J."/>
            <person name="McMahan L."/>
            <person name="Van Buren P."/>
            <person name="Vaughn M.W."/>
            <person name="Ying K."/>
            <person name="Yeh C.-T."/>
            <person name="Emrich S.J."/>
            <person name="Jia Y."/>
            <person name="Kalyanaraman A."/>
            <person name="Hsia A.-P."/>
            <person name="Barbazuk W.B."/>
            <person name="Baucom R.S."/>
            <person name="Brutnell T.P."/>
            <person name="Carpita N.C."/>
            <person name="Chaparro C."/>
            <person name="Chia J.-M."/>
            <person name="Deragon J.-M."/>
            <person name="Estill J.C."/>
            <person name="Fu Y."/>
            <person name="Jeddeloh J.A."/>
            <person name="Han Y."/>
            <person name="Lee H."/>
            <person name="Li P."/>
            <person name="Lisch D.R."/>
            <person name="Liu S."/>
            <person name="Liu Z."/>
            <person name="Nagel D.H."/>
            <person name="McCann M.C."/>
            <person name="SanMiguel P."/>
            <person name="Myers A.M."/>
            <person name="Nettleton D."/>
            <person name="Nguyen J."/>
            <person name="Penning B.W."/>
            <person name="Ponnala L."/>
            <person name="Schneider K.L."/>
            <person name="Schwartz D.C."/>
            <person name="Sharma A."/>
            <person name="Soderlund C."/>
            <person name="Springer N.M."/>
            <person name="Sun Q."/>
            <person name="Wang H."/>
            <person name="Waterman M."/>
            <person name="Westerman R."/>
            <person name="Wolfgruber T.K."/>
            <person name="Yang L."/>
            <person name="Yu Y."/>
            <person name="Zhang L."/>
            <person name="Zhou S."/>
            <person name="Zhu Q."/>
            <person name="Bennetzen J.L."/>
            <person name="Dawe R.K."/>
            <person name="Jiang J."/>
            <person name="Jiang N."/>
            <person name="Presting G.G."/>
            <person name="Wessler S.R."/>
            <person name="Aluru S."/>
            <person name="Martienssen R.A."/>
            <person name="Clifton S.W."/>
            <person name="McCombie W.R."/>
            <person name="Wing R.A."/>
            <person name="Wilson R.K."/>
        </authorList>
    </citation>
    <scope>NUCLEOTIDE SEQUENCE [LARGE SCALE GENOMIC DNA]</scope>
    <source>
        <strain evidence="3">cv. B73</strain>
    </source>
</reference>
<dbReference type="Gramene" id="Zm00001eb165240_T001">
    <property type="protein sequence ID" value="Zm00001eb165240_P001"/>
    <property type="gene ID" value="Zm00001eb165240"/>
</dbReference>
<proteinExistence type="predicted"/>
<reference evidence="2" key="2">
    <citation type="submission" date="2019-07" db="EMBL/GenBank/DDBJ databases">
        <authorList>
            <person name="Seetharam A."/>
            <person name="Woodhouse M."/>
            <person name="Cannon E."/>
        </authorList>
    </citation>
    <scope>NUCLEOTIDE SEQUENCE [LARGE SCALE GENOMIC DNA]</scope>
    <source>
        <strain evidence="2">cv. B73</strain>
    </source>
</reference>